<evidence type="ECO:0008006" key="3">
    <source>
        <dbReference type="Google" id="ProtNLM"/>
    </source>
</evidence>
<dbReference type="EMBL" id="AASE01000007">
    <property type="protein sequence ID" value="EAT59175.1"/>
    <property type="molecule type" value="Genomic_DNA"/>
</dbReference>
<protein>
    <recommendedName>
        <fullName evidence="3">Kinase</fullName>
    </recommendedName>
</protein>
<accession>Q0YS35</accession>
<evidence type="ECO:0000313" key="1">
    <source>
        <dbReference type="EMBL" id="EAT59175.1"/>
    </source>
</evidence>
<gene>
    <name evidence="1" type="ORF">CferDRAFT_1182</name>
</gene>
<organism evidence="1 2">
    <name type="scientific">Chlorobium ferrooxidans DSM 13031</name>
    <dbReference type="NCBI Taxonomy" id="377431"/>
    <lineage>
        <taxon>Bacteria</taxon>
        <taxon>Pseudomonadati</taxon>
        <taxon>Chlorobiota</taxon>
        <taxon>Chlorobiia</taxon>
        <taxon>Chlorobiales</taxon>
        <taxon>Chlorobiaceae</taxon>
        <taxon>Chlorobium/Pelodictyon group</taxon>
        <taxon>Chlorobium</taxon>
    </lineage>
</organism>
<name>Q0YS35_9CHLB</name>
<reference evidence="1 2" key="1">
    <citation type="submission" date="2006-07" db="EMBL/GenBank/DDBJ databases">
        <title>Annotation of the draft genome assembly of Chlorobium ferroxidans DSM 13031.</title>
        <authorList>
            <consortium name="US DOE Joint Genome Institute (JGI-ORNL)"/>
            <person name="Larimer F."/>
            <person name="Land M."/>
            <person name="Hauser L."/>
        </authorList>
    </citation>
    <scope>NUCLEOTIDE SEQUENCE [LARGE SCALE GENOMIC DNA]</scope>
    <source>
        <strain evidence="1 2">DSM 13031</strain>
    </source>
</reference>
<evidence type="ECO:0000313" key="2">
    <source>
        <dbReference type="Proteomes" id="UP000004162"/>
    </source>
</evidence>
<dbReference type="OrthoDB" id="7054050at2"/>
<dbReference type="Proteomes" id="UP000004162">
    <property type="component" value="Unassembled WGS sequence"/>
</dbReference>
<keyword evidence="2" id="KW-1185">Reference proteome</keyword>
<proteinExistence type="predicted"/>
<sequence length="325" mass="37336">MSNKILYFPYINVPDTAWFSRMLLYWDEVGAIIPYDFIDNPEKLNCHTRSLVTEELIQQIIPSQYLWKIPNFRNAFTHYLTQFDASILDKRRSAFIDQRMFKIHIEKMEGIESDLVDLKLAKRIDYAWYYVEKDTAIEFMSYLAATLGKISELDFAPTTDDISYLNKFLSSSGSVIATERILEKLRLEVLSDILPAPTRRLSAFEIKNFKDSHHNDLKSFRNNVERELITIADINDPELKKRRIELFKEESADQIELIIDAMKKSGFGNIGLSKVGAIVSAVPGVSSLVGLANAVLDAFRKEDISRINPNFLYAAFAQKELLVKS</sequence>
<reference evidence="1 2" key="2">
    <citation type="submission" date="2006-07" db="EMBL/GenBank/DDBJ databases">
        <title>Sequencing of the draft genome and assembly of Chlorobium ferroxidans DSM 13031.</title>
        <authorList>
            <consortium name="US DOE Joint Genome Institute (JGI-PGF)"/>
            <person name="Copeland A."/>
            <person name="Lucas S."/>
            <person name="Lapidus A."/>
            <person name="Barry K."/>
            <person name="Glavina del Rio T."/>
            <person name="Dalin E."/>
            <person name="Tice H."/>
            <person name="Bruce D."/>
            <person name="Pitluck S."/>
            <person name="Richardson P."/>
        </authorList>
    </citation>
    <scope>NUCLEOTIDE SEQUENCE [LARGE SCALE GENOMIC DNA]</scope>
    <source>
        <strain evidence="1 2">DSM 13031</strain>
    </source>
</reference>
<dbReference type="AlphaFoldDB" id="Q0YS35"/>
<comment type="caution">
    <text evidence="1">The sequence shown here is derived from an EMBL/GenBank/DDBJ whole genome shotgun (WGS) entry which is preliminary data.</text>
</comment>
<dbReference type="RefSeq" id="WP_006366243.1">
    <property type="nucleotide sequence ID" value="NZ_AASE01000007.1"/>
</dbReference>